<dbReference type="Pfam" id="PF02566">
    <property type="entry name" value="OsmC"/>
    <property type="match status" value="1"/>
</dbReference>
<dbReference type="SUPFAM" id="SSF82784">
    <property type="entry name" value="OsmC-like"/>
    <property type="match status" value="1"/>
</dbReference>
<feature type="domain" description="Serine aminopeptidase S33" evidence="1">
    <location>
        <begin position="42"/>
        <end position="137"/>
    </location>
</feature>
<evidence type="ECO:0000313" key="3">
    <source>
        <dbReference type="Proteomes" id="UP000252081"/>
    </source>
</evidence>
<dbReference type="EMBL" id="QNQU01000007">
    <property type="protein sequence ID" value="RBQ07836.1"/>
    <property type="molecule type" value="Genomic_DNA"/>
</dbReference>
<dbReference type="InterPro" id="IPR022742">
    <property type="entry name" value="Hydrolase_4"/>
</dbReference>
<dbReference type="PANTHER" id="PTHR39624">
    <property type="entry name" value="PROTEIN INVOLVED IN RIMO-MEDIATED BETA-METHYLTHIOLATION OF RIBOSOMAL PROTEIN S12 YCAO"/>
    <property type="match status" value="1"/>
</dbReference>
<dbReference type="SUPFAM" id="SSF53474">
    <property type="entry name" value="alpha/beta-Hydrolases"/>
    <property type="match status" value="1"/>
</dbReference>
<dbReference type="InterPro" id="IPR003718">
    <property type="entry name" value="OsmC/Ohr_fam"/>
</dbReference>
<dbReference type="RefSeq" id="WP_113948595.1">
    <property type="nucleotide sequence ID" value="NZ_QNQU01000007.1"/>
</dbReference>
<dbReference type="InterPro" id="IPR036102">
    <property type="entry name" value="OsmC/Ohrsf"/>
</dbReference>
<dbReference type="OrthoDB" id="9791538at2"/>
<evidence type="ECO:0000313" key="2">
    <source>
        <dbReference type="EMBL" id="RBQ07836.1"/>
    </source>
</evidence>
<dbReference type="Gene3D" id="3.40.50.1820">
    <property type="entry name" value="alpha/beta hydrolase"/>
    <property type="match status" value="1"/>
</dbReference>
<name>A0A366L1W9_9SPHI</name>
<protein>
    <submittedName>
        <fullName evidence="2">Osmotically inducible protein C</fullName>
    </submittedName>
</protein>
<dbReference type="InterPro" id="IPR015946">
    <property type="entry name" value="KH_dom-like_a/b"/>
</dbReference>
<sequence>MNHRLEIKNDKGYKLNAYLDLPANQKPAHYAIFAHCFTCNSNLNAVRHISAELAANGFGVVRFDFTGLGESEGTFAESHFSANVSDLIAVFQHMKTYYTPPVLLIGHSLGGAAVIAAAERLPELRAVATIGAPSKVDHVRKLLTLQEPAGQDDRDWEVNIGGRPFLINKTFLEEMEKTDLQAILGRLHKPILFMHAPGDNIVSIDNAQVLYSSASHPKSFISLDNADHLLRLRKDSLYAAKIIAAWVSRYVPEMHNQMLTTSGEQLVGHLNLKENKFTTALQTEHHSFISDEPVVIGGEDLGPSPYDYLSAALAACTTMTLRMYAERKSWPLEEIYVYITYARKHEQDMGNGSAAPAHLETFSKKLLFKGNLDESQKKRLCEIAAKCPVHQTLSLPVHIETSLLA</sequence>
<dbReference type="InterPro" id="IPR029058">
    <property type="entry name" value="AB_hydrolase_fold"/>
</dbReference>
<organism evidence="2 3">
    <name type="scientific">Pedobacter miscanthi</name>
    <dbReference type="NCBI Taxonomy" id="2259170"/>
    <lineage>
        <taxon>Bacteria</taxon>
        <taxon>Pseudomonadati</taxon>
        <taxon>Bacteroidota</taxon>
        <taxon>Sphingobacteriia</taxon>
        <taxon>Sphingobacteriales</taxon>
        <taxon>Sphingobacteriaceae</taxon>
        <taxon>Pedobacter</taxon>
    </lineage>
</organism>
<dbReference type="PANTHER" id="PTHR39624:SF2">
    <property type="entry name" value="OSMC-LIKE PROTEIN"/>
    <property type="match status" value="1"/>
</dbReference>
<comment type="caution">
    <text evidence="2">The sequence shown here is derived from an EMBL/GenBank/DDBJ whole genome shotgun (WGS) entry which is preliminary data.</text>
</comment>
<gene>
    <name evidence="2" type="ORF">DRW42_09535</name>
</gene>
<dbReference type="Pfam" id="PF12146">
    <property type="entry name" value="Hydrolase_4"/>
    <property type="match status" value="1"/>
</dbReference>
<accession>A0A366L1W9</accession>
<dbReference type="Proteomes" id="UP000252081">
    <property type="component" value="Unassembled WGS sequence"/>
</dbReference>
<keyword evidence="3" id="KW-1185">Reference proteome</keyword>
<proteinExistence type="predicted"/>
<evidence type="ECO:0000259" key="1">
    <source>
        <dbReference type="Pfam" id="PF12146"/>
    </source>
</evidence>
<dbReference type="AlphaFoldDB" id="A0A366L1W9"/>
<reference evidence="2 3" key="1">
    <citation type="submission" date="2018-07" db="EMBL/GenBank/DDBJ databases">
        <title>A draft genome of a endophytic bacteria, a new species of Pedobacter.</title>
        <authorList>
            <person name="Zhang Z.D."/>
            <person name="Chen Z.J."/>
        </authorList>
    </citation>
    <scope>NUCLEOTIDE SEQUENCE [LARGE SCALE GENOMIC DNA]</scope>
    <source>
        <strain evidence="2 3">RS10</strain>
    </source>
</reference>
<dbReference type="Gene3D" id="3.30.300.20">
    <property type="match status" value="1"/>
</dbReference>